<keyword evidence="2" id="KW-0560">Oxidoreductase</keyword>
<proteinExistence type="inferred from homology"/>
<dbReference type="EMBL" id="JALGAR010000001">
    <property type="protein sequence ID" value="MCI4657751.1"/>
    <property type="molecule type" value="Genomic_DNA"/>
</dbReference>
<name>A0AA41QXJ6_9MICO</name>
<evidence type="ECO:0000259" key="4">
    <source>
        <dbReference type="SMART" id="SM00822"/>
    </source>
</evidence>
<evidence type="ECO:0000313" key="6">
    <source>
        <dbReference type="Proteomes" id="UP001165341"/>
    </source>
</evidence>
<dbReference type="PRINTS" id="PR00080">
    <property type="entry name" value="SDRFAMILY"/>
</dbReference>
<dbReference type="PANTHER" id="PTHR44196:SF1">
    <property type="entry name" value="DEHYDROGENASE_REDUCTASE SDR FAMILY MEMBER 7B"/>
    <property type="match status" value="1"/>
</dbReference>
<dbReference type="Gene3D" id="3.40.50.720">
    <property type="entry name" value="NAD(P)-binding Rossmann-like Domain"/>
    <property type="match status" value="1"/>
</dbReference>
<dbReference type="SUPFAM" id="SSF51735">
    <property type="entry name" value="NAD(P)-binding Rossmann-fold domains"/>
    <property type="match status" value="1"/>
</dbReference>
<comment type="caution">
    <text evidence="5">The sequence shown here is derived from an EMBL/GenBank/DDBJ whole genome shotgun (WGS) entry which is preliminary data.</text>
</comment>
<reference evidence="5" key="1">
    <citation type="submission" date="2022-03" db="EMBL/GenBank/DDBJ databases">
        <title>Cryobacterium sp. nov. strain ZS14-85, isolated from Antarctic soil.</title>
        <authorList>
            <person name="Li J."/>
            <person name="Niu G."/>
        </authorList>
    </citation>
    <scope>NUCLEOTIDE SEQUENCE</scope>
    <source>
        <strain evidence="5">ZS14-85</strain>
    </source>
</reference>
<dbReference type="InterPro" id="IPR036291">
    <property type="entry name" value="NAD(P)-bd_dom_sf"/>
</dbReference>
<evidence type="ECO:0000256" key="3">
    <source>
        <dbReference type="RuleBase" id="RU000363"/>
    </source>
</evidence>
<dbReference type="GO" id="GO:0016020">
    <property type="term" value="C:membrane"/>
    <property type="evidence" value="ECO:0007669"/>
    <property type="project" value="TreeGrafter"/>
</dbReference>
<accession>A0AA41QXJ6</accession>
<dbReference type="AlphaFoldDB" id="A0AA41QXJ6"/>
<dbReference type="GO" id="GO:0016491">
    <property type="term" value="F:oxidoreductase activity"/>
    <property type="evidence" value="ECO:0007669"/>
    <property type="project" value="UniProtKB-KW"/>
</dbReference>
<evidence type="ECO:0000256" key="1">
    <source>
        <dbReference type="ARBA" id="ARBA00006484"/>
    </source>
</evidence>
<evidence type="ECO:0000313" key="5">
    <source>
        <dbReference type="EMBL" id="MCI4657751.1"/>
    </source>
</evidence>
<dbReference type="Proteomes" id="UP001165341">
    <property type="component" value="Unassembled WGS sequence"/>
</dbReference>
<gene>
    <name evidence="5" type="ORF">MQH31_08010</name>
</gene>
<dbReference type="RefSeq" id="WP_243011550.1">
    <property type="nucleotide sequence ID" value="NZ_JALGAR010000001.1"/>
</dbReference>
<protein>
    <submittedName>
        <fullName evidence="5">SDR family NAD(P)-dependent oxidoreductase</fullName>
    </submittedName>
</protein>
<evidence type="ECO:0000256" key="2">
    <source>
        <dbReference type="ARBA" id="ARBA00023002"/>
    </source>
</evidence>
<dbReference type="InterPro" id="IPR002347">
    <property type="entry name" value="SDR_fam"/>
</dbReference>
<comment type="similarity">
    <text evidence="1 3">Belongs to the short-chain dehydrogenases/reductases (SDR) family.</text>
</comment>
<dbReference type="PRINTS" id="PR00081">
    <property type="entry name" value="GDHRDH"/>
</dbReference>
<dbReference type="CDD" id="cd05233">
    <property type="entry name" value="SDR_c"/>
    <property type="match status" value="1"/>
</dbReference>
<dbReference type="PANTHER" id="PTHR44196">
    <property type="entry name" value="DEHYDROGENASE/REDUCTASE SDR FAMILY MEMBER 7B"/>
    <property type="match status" value="1"/>
</dbReference>
<keyword evidence="6" id="KW-1185">Reference proteome</keyword>
<dbReference type="SMART" id="SM00822">
    <property type="entry name" value="PKS_KR"/>
    <property type="match status" value="1"/>
</dbReference>
<dbReference type="Pfam" id="PF00106">
    <property type="entry name" value="adh_short"/>
    <property type="match status" value="1"/>
</dbReference>
<feature type="domain" description="Ketoreductase" evidence="4">
    <location>
        <begin position="7"/>
        <end position="185"/>
    </location>
</feature>
<sequence>MTTLPGSVILVVGATGGIGREIARQLSAAGATLVLAGRDAARLEALGIPGSIVTGDLTDAAAVDALVARAVQSSGGLDGVVNAAGVVAFGPARTLPDDALEKLFAVNALAPIRLLRAATDSLTASAAAGREPFFLTISGVVSESPTAGLAAYSASKAALAAFGQAAGRELRRSGIRLIDARPGHTETGLADRPISGVAPSFPAGLQPGDVAARIVAALAAGERDLPSSAFAPPV</sequence>
<organism evidence="5 6">
    <name type="scientific">Cryobacterium zhongshanensis</name>
    <dbReference type="NCBI Taxonomy" id="2928153"/>
    <lineage>
        <taxon>Bacteria</taxon>
        <taxon>Bacillati</taxon>
        <taxon>Actinomycetota</taxon>
        <taxon>Actinomycetes</taxon>
        <taxon>Micrococcales</taxon>
        <taxon>Microbacteriaceae</taxon>
        <taxon>Cryobacterium</taxon>
    </lineage>
</organism>
<dbReference type="InterPro" id="IPR057326">
    <property type="entry name" value="KR_dom"/>
</dbReference>